<dbReference type="InterPro" id="IPR011990">
    <property type="entry name" value="TPR-like_helical_dom_sf"/>
</dbReference>
<dbReference type="InterPro" id="IPR019734">
    <property type="entry name" value="TPR_rpt"/>
</dbReference>
<dbReference type="AlphaFoldDB" id="A0A192A5Z3"/>
<dbReference type="SUPFAM" id="SSF53335">
    <property type="entry name" value="S-adenosyl-L-methionine-dependent methyltransferases"/>
    <property type="match status" value="1"/>
</dbReference>
<evidence type="ECO:0000256" key="4">
    <source>
        <dbReference type="PROSITE-ProRule" id="PRU00339"/>
    </source>
</evidence>
<evidence type="ECO:0000256" key="3">
    <source>
        <dbReference type="ARBA" id="ARBA00022691"/>
    </source>
</evidence>
<dbReference type="InterPro" id="IPR050903">
    <property type="entry name" value="Bact_Chemotaxis_MeTrfase"/>
</dbReference>
<dbReference type="PRINTS" id="PR00996">
    <property type="entry name" value="CHERMTFRASE"/>
</dbReference>
<dbReference type="STRING" id="190721.ACS15_5409"/>
<dbReference type="PANTHER" id="PTHR24422:SF19">
    <property type="entry name" value="CHEMOTAXIS PROTEIN METHYLTRANSFERASE"/>
    <property type="match status" value="1"/>
</dbReference>
<evidence type="ECO:0000256" key="2">
    <source>
        <dbReference type="ARBA" id="ARBA00022679"/>
    </source>
</evidence>
<dbReference type="PANTHER" id="PTHR24422">
    <property type="entry name" value="CHEMOTAXIS PROTEIN METHYLTRANSFERASE"/>
    <property type="match status" value="1"/>
</dbReference>
<evidence type="ECO:0000313" key="8">
    <source>
        <dbReference type="Proteomes" id="UP000078572"/>
    </source>
</evidence>
<dbReference type="InterPro" id="IPR000780">
    <property type="entry name" value="CheR_MeTrfase"/>
</dbReference>
<feature type="region of interest" description="Disordered" evidence="5">
    <location>
        <begin position="453"/>
        <end position="482"/>
    </location>
</feature>
<name>A0A192A5Z3_9RALS</name>
<dbReference type="Gene3D" id="3.40.50.150">
    <property type="entry name" value="Vaccinia Virus protein VP39"/>
    <property type="match status" value="1"/>
</dbReference>
<reference evidence="8" key="1">
    <citation type="submission" date="2016-06" db="EMBL/GenBank/DDBJ databases">
        <authorList>
            <person name="Xu Y."/>
            <person name="Nagy A."/>
            <person name="Yan X."/>
            <person name="Kim S.W."/>
            <person name="Haley B."/>
            <person name="Liu N.T."/>
            <person name="Nou X."/>
        </authorList>
    </citation>
    <scope>NUCLEOTIDE SEQUENCE [LARGE SCALE GENOMIC DNA]</scope>
    <source>
        <strain evidence="8">ATCC 49129</strain>
    </source>
</reference>
<dbReference type="PROSITE" id="PS50005">
    <property type="entry name" value="TPR"/>
    <property type="match status" value="1"/>
</dbReference>
<dbReference type="GO" id="GO:0032259">
    <property type="term" value="P:methylation"/>
    <property type="evidence" value="ECO:0007669"/>
    <property type="project" value="UniProtKB-KW"/>
</dbReference>
<dbReference type="Proteomes" id="UP000078572">
    <property type="component" value="Chromosome 2"/>
</dbReference>
<dbReference type="PROSITE" id="PS50123">
    <property type="entry name" value="CHER"/>
    <property type="match status" value="1"/>
</dbReference>
<evidence type="ECO:0000256" key="5">
    <source>
        <dbReference type="SAM" id="MobiDB-lite"/>
    </source>
</evidence>
<feature type="domain" description="CheR-type methyltransferase" evidence="6">
    <location>
        <begin position="10"/>
        <end position="257"/>
    </location>
</feature>
<keyword evidence="1 7" id="KW-0489">Methyltransferase</keyword>
<keyword evidence="4" id="KW-0802">TPR repeat</keyword>
<protein>
    <submittedName>
        <fullName evidence="7">Methyltransferase</fullName>
    </submittedName>
</protein>
<sequence>MIVMVAVDPRFEAWLSHETGIDAPSLGTNTLERVVLDRTRAMLAARGAPNTVDAAALDAYWLRLNTSPEERQALIEALVVPETWFFRDREAFVTLARLAGEKLVREPTRVLRILSAPCSTGEEPYSAAMALLDAGIDPARFTIDAIDISARALEVAKRSVYGRNAFRGHPLNFRERHFTEAEGGWQLNDAVRGLVRFAQANLSDAPADALTKDRRYDFIFCRNVLIYFHRDAQDQAIRRLDSQLADDGMIFVGPAETGLMMRHAMSSARIPLAFAFQRTPAGEKRVRTPLPFRLPLPPEKPAAAPVGLPGITLPTVPVRPVAARVPAAKPAPAFSARPATLAVPAIPVLDALLPEPPTLAEARRLADAGRFDEAEHVALEIANLRAPEADTFYLLGLIADARGRHTDAGDFYRKALYLEPAHYEALTHLAALLDVAGDTVGARQLMLRAERALARQGRAPSGPSAPSEPPQYSRGTHGARRP</sequence>
<accession>A0A192A5Z3</accession>
<dbReference type="EMBL" id="CP016023">
    <property type="protein sequence ID" value="ANJ75712.1"/>
    <property type="molecule type" value="Genomic_DNA"/>
</dbReference>
<dbReference type="InterPro" id="IPR022642">
    <property type="entry name" value="CheR_C"/>
</dbReference>
<proteinExistence type="predicted"/>
<dbReference type="SMART" id="SM00138">
    <property type="entry name" value="MeTrc"/>
    <property type="match status" value="1"/>
</dbReference>
<evidence type="ECO:0000313" key="7">
    <source>
        <dbReference type="EMBL" id="ANJ75712.1"/>
    </source>
</evidence>
<evidence type="ECO:0000256" key="1">
    <source>
        <dbReference type="ARBA" id="ARBA00022603"/>
    </source>
</evidence>
<dbReference type="Pfam" id="PF01739">
    <property type="entry name" value="CheR"/>
    <property type="match status" value="1"/>
</dbReference>
<keyword evidence="8" id="KW-1185">Reference proteome</keyword>
<dbReference type="GO" id="GO:0008757">
    <property type="term" value="F:S-adenosylmethionine-dependent methyltransferase activity"/>
    <property type="evidence" value="ECO:0007669"/>
    <property type="project" value="InterPro"/>
</dbReference>
<evidence type="ECO:0000259" key="6">
    <source>
        <dbReference type="PROSITE" id="PS50123"/>
    </source>
</evidence>
<dbReference type="InterPro" id="IPR029063">
    <property type="entry name" value="SAM-dependent_MTases_sf"/>
</dbReference>
<dbReference type="Gene3D" id="1.25.40.10">
    <property type="entry name" value="Tetratricopeptide repeat domain"/>
    <property type="match status" value="1"/>
</dbReference>
<keyword evidence="2 7" id="KW-0808">Transferase</keyword>
<organism evidence="7 8">
    <name type="scientific">Ralstonia insidiosa</name>
    <dbReference type="NCBI Taxonomy" id="190721"/>
    <lineage>
        <taxon>Bacteria</taxon>
        <taxon>Pseudomonadati</taxon>
        <taxon>Pseudomonadota</taxon>
        <taxon>Betaproteobacteria</taxon>
        <taxon>Burkholderiales</taxon>
        <taxon>Burkholderiaceae</taxon>
        <taxon>Ralstonia</taxon>
    </lineage>
</organism>
<keyword evidence="3" id="KW-0949">S-adenosyl-L-methionine</keyword>
<gene>
    <name evidence="7" type="ORF">A9Y76_24875</name>
</gene>
<dbReference type="CDD" id="cd02440">
    <property type="entry name" value="AdoMet_MTases"/>
    <property type="match status" value="1"/>
</dbReference>
<dbReference type="SUPFAM" id="SSF48452">
    <property type="entry name" value="TPR-like"/>
    <property type="match status" value="1"/>
</dbReference>
<feature type="repeat" description="TPR" evidence="4">
    <location>
        <begin position="389"/>
        <end position="422"/>
    </location>
</feature>